<dbReference type="FunFam" id="1.10.10.10:FF:000001">
    <property type="entry name" value="LysR family transcriptional regulator"/>
    <property type="match status" value="1"/>
</dbReference>
<dbReference type="Gene3D" id="1.10.10.10">
    <property type="entry name" value="Winged helix-like DNA-binding domain superfamily/Winged helix DNA-binding domain"/>
    <property type="match status" value="1"/>
</dbReference>
<dbReference type="Proteomes" id="UP000886817">
    <property type="component" value="Unassembled WGS sequence"/>
</dbReference>
<dbReference type="Pfam" id="PF03466">
    <property type="entry name" value="LysR_substrate"/>
    <property type="match status" value="1"/>
</dbReference>
<evidence type="ECO:0000256" key="4">
    <source>
        <dbReference type="ARBA" id="ARBA00023163"/>
    </source>
</evidence>
<dbReference type="GO" id="GO:0003677">
    <property type="term" value="F:DNA binding"/>
    <property type="evidence" value="ECO:0007669"/>
    <property type="project" value="UniProtKB-KW"/>
</dbReference>
<dbReference type="InterPro" id="IPR036390">
    <property type="entry name" value="WH_DNA-bd_sf"/>
</dbReference>
<evidence type="ECO:0000259" key="5">
    <source>
        <dbReference type="PROSITE" id="PS50931"/>
    </source>
</evidence>
<gene>
    <name evidence="6" type="ORF">IAA45_08615</name>
</gene>
<dbReference type="PRINTS" id="PR00039">
    <property type="entry name" value="HTHLYSR"/>
</dbReference>
<reference evidence="6" key="1">
    <citation type="journal article" date="2021" name="PeerJ">
        <title>Extensive microbial diversity within the chicken gut microbiome revealed by metagenomics and culture.</title>
        <authorList>
            <person name="Gilroy R."/>
            <person name="Ravi A."/>
            <person name="Getino M."/>
            <person name="Pursley I."/>
            <person name="Horton D.L."/>
            <person name="Alikhan N.F."/>
            <person name="Baker D."/>
            <person name="Gharbi K."/>
            <person name="Hall N."/>
            <person name="Watson M."/>
            <person name="Adriaenssens E.M."/>
            <person name="Foster-Nyarko E."/>
            <person name="Jarju S."/>
            <person name="Secka A."/>
            <person name="Antonio M."/>
            <person name="Oren A."/>
            <person name="Chaudhuri R.R."/>
            <person name="La Ragione R."/>
            <person name="Hildebrand F."/>
            <person name="Pallen M.J."/>
        </authorList>
    </citation>
    <scope>NUCLEOTIDE SEQUENCE</scope>
    <source>
        <strain evidence="6">ChiSjej1B19-8411</strain>
    </source>
</reference>
<evidence type="ECO:0000313" key="7">
    <source>
        <dbReference type="Proteomes" id="UP000886817"/>
    </source>
</evidence>
<dbReference type="PANTHER" id="PTHR30419:SF8">
    <property type="entry name" value="NITROGEN ASSIMILATION TRANSCRIPTIONAL ACTIVATOR-RELATED"/>
    <property type="match status" value="1"/>
</dbReference>
<dbReference type="InterPro" id="IPR000847">
    <property type="entry name" value="LysR_HTH_N"/>
</dbReference>
<dbReference type="GO" id="GO:0005829">
    <property type="term" value="C:cytosol"/>
    <property type="evidence" value="ECO:0007669"/>
    <property type="project" value="TreeGrafter"/>
</dbReference>
<evidence type="ECO:0000256" key="3">
    <source>
        <dbReference type="ARBA" id="ARBA00023125"/>
    </source>
</evidence>
<dbReference type="SUPFAM" id="SSF53850">
    <property type="entry name" value="Periplasmic binding protein-like II"/>
    <property type="match status" value="1"/>
</dbReference>
<dbReference type="Gene3D" id="3.40.190.290">
    <property type="match status" value="1"/>
</dbReference>
<dbReference type="Pfam" id="PF00126">
    <property type="entry name" value="HTH_1"/>
    <property type="match status" value="1"/>
</dbReference>
<evidence type="ECO:0000256" key="2">
    <source>
        <dbReference type="ARBA" id="ARBA00023015"/>
    </source>
</evidence>
<name>A0A9D1WIG7_9FIRM</name>
<evidence type="ECO:0000256" key="1">
    <source>
        <dbReference type="ARBA" id="ARBA00009437"/>
    </source>
</evidence>
<proteinExistence type="inferred from homology"/>
<dbReference type="CDD" id="cd05466">
    <property type="entry name" value="PBP2_LTTR_substrate"/>
    <property type="match status" value="1"/>
</dbReference>
<dbReference type="PROSITE" id="PS50931">
    <property type="entry name" value="HTH_LYSR"/>
    <property type="match status" value="1"/>
</dbReference>
<comment type="caution">
    <text evidence="6">The sequence shown here is derived from an EMBL/GenBank/DDBJ whole genome shotgun (WGS) entry which is preliminary data.</text>
</comment>
<organism evidence="6 7">
    <name type="scientific">Candidatus Blautia gallistercoris</name>
    <dbReference type="NCBI Taxonomy" id="2838490"/>
    <lineage>
        <taxon>Bacteria</taxon>
        <taxon>Bacillati</taxon>
        <taxon>Bacillota</taxon>
        <taxon>Clostridia</taxon>
        <taxon>Lachnospirales</taxon>
        <taxon>Lachnospiraceae</taxon>
        <taxon>Blautia</taxon>
    </lineage>
</organism>
<keyword evidence="2" id="KW-0805">Transcription regulation</keyword>
<comment type="similarity">
    <text evidence="1">Belongs to the LysR transcriptional regulatory family.</text>
</comment>
<keyword evidence="4" id="KW-0804">Transcription</keyword>
<sequence length="296" mass="34107">MELRVLRYFLSVVREESITRAADVLHITQPTLSRQIAQLEEEMGVKLFDRGTRKIVLTNEGILLRRRAEEILELVDKTEKELTEQEENVEGTVSVGCGDLGSVEMLARLFQAFHERYPAVVFDLYTATADHIKDCMDQGLTDVGLLLEPINMEKYEYIRMQQQEEWVVAMHPDAPLAKLDCITPQDLRGQPLIVPRRLNVRSEVANWFGEEYKKLNILFTSDLPSSSCIMANYKLAYTIIIQGSISFWDREKIVCRPLSPPLQATSVLAWKRQQPFGLAAHKFIDYIREVFRQNNC</sequence>
<feature type="domain" description="HTH lysR-type" evidence="5">
    <location>
        <begin position="1"/>
        <end position="58"/>
    </location>
</feature>
<keyword evidence="3" id="KW-0238">DNA-binding</keyword>
<dbReference type="InterPro" id="IPR005119">
    <property type="entry name" value="LysR_subst-bd"/>
</dbReference>
<dbReference type="AlphaFoldDB" id="A0A9D1WIG7"/>
<dbReference type="InterPro" id="IPR050950">
    <property type="entry name" value="HTH-type_LysR_regulators"/>
</dbReference>
<dbReference type="GO" id="GO:0003700">
    <property type="term" value="F:DNA-binding transcription factor activity"/>
    <property type="evidence" value="ECO:0007669"/>
    <property type="project" value="InterPro"/>
</dbReference>
<protein>
    <submittedName>
        <fullName evidence="6">LysR family transcriptional regulator</fullName>
    </submittedName>
</protein>
<accession>A0A9D1WIG7</accession>
<dbReference type="SUPFAM" id="SSF46785">
    <property type="entry name" value="Winged helix' DNA-binding domain"/>
    <property type="match status" value="1"/>
</dbReference>
<dbReference type="InterPro" id="IPR036388">
    <property type="entry name" value="WH-like_DNA-bd_sf"/>
</dbReference>
<dbReference type="PANTHER" id="PTHR30419">
    <property type="entry name" value="HTH-TYPE TRANSCRIPTIONAL REGULATOR YBHD"/>
    <property type="match status" value="1"/>
</dbReference>
<evidence type="ECO:0000313" key="6">
    <source>
        <dbReference type="EMBL" id="HIX59761.1"/>
    </source>
</evidence>
<dbReference type="EMBL" id="DXEX01000187">
    <property type="protein sequence ID" value="HIX59761.1"/>
    <property type="molecule type" value="Genomic_DNA"/>
</dbReference>
<reference evidence="6" key="2">
    <citation type="submission" date="2021-04" db="EMBL/GenBank/DDBJ databases">
        <authorList>
            <person name="Gilroy R."/>
        </authorList>
    </citation>
    <scope>NUCLEOTIDE SEQUENCE</scope>
    <source>
        <strain evidence="6">ChiSjej1B19-8411</strain>
    </source>
</reference>